<keyword evidence="1" id="KW-1133">Transmembrane helix</keyword>
<keyword evidence="1" id="KW-0812">Transmembrane</keyword>
<accession>A0A382X9L5</accession>
<feature type="non-terminal residue" evidence="2">
    <location>
        <position position="99"/>
    </location>
</feature>
<dbReference type="AlphaFoldDB" id="A0A382X9L5"/>
<evidence type="ECO:0000313" key="2">
    <source>
        <dbReference type="EMBL" id="SVD67011.1"/>
    </source>
</evidence>
<evidence type="ECO:0000256" key="1">
    <source>
        <dbReference type="SAM" id="Phobius"/>
    </source>
</evidence>
<feature type="transmembrane region" description="Helical" evidence="1">
    <location>
        <begin position="7"/>
        <end position="26"/>
    </location>
</feature>
<evidence type="ECO:0008006" key="3">
    <source>
        <dbReference type="Google" id="ProtNLM"/>
    </source>
</evidence>
<gene>
    <name evidence="2" type="ORF">METZ01_LOCUS419865</name>
</gene>
<protein>
    <recommendedName>
        <fullName evidence="3">Archaeal Type IV pilin N-terminal domain-containing protein</fullName>
    </recommendedName>
</protein>
<keyword evidence="1" id="KW-0472">Membrane</keyword>
<name>A0A382X9L5_9ZZZZ</name>
<proteinExistence type="predicted"/>
<organism evidence="2">
    <name type="scientific">marine metagenome</name>
    <dbReference type="NCBI Taxonomy" id="408172"/>
    <lineage>
        <taxon>unclassified sequences</taxon>
        <taxon>metagenomes</taxon>
        <taxon>ecological metagenomes</taxon>
    </lineage>
</organism>
<reference evidence="2" key="1">
    <citation type="submission" date="2018-05" db="EMBL/GenBank/DDBJ databases">
        <authorList>
            <person name="Lanie J.A."/>
            <person name="Ng W.-L."/>
            <person name="Kazmierczak K.M."/>
            <person name="Andrzejewski T.M."/>
            <person name="Davidsen T.M."/>
            <person name="Wayne K.J."/>
            <person name="Tettelin H."/>
            <person name="Glass J.I."/>
            <person name="Rusch D."/>
            <person name="Podicherti R."/>
            <person name="Tsui H.-C.T."/>
            <person name="Winkler M.E."/>
        </authorList>
    </citation>
    <scope>NUCLEOTIDE SEQUENCE</scope>
</reference>
<sequence length="99" mass="10834">MDQVVAVGVLAIAAIVGAVLVIMTIGPSVSTFNDATKASNTTEVRLISNLLTIVKVEPILDACAYVWLKNTGTKSLRFVEHWDVFLKRTDQAFESHIPY</sequence>
<dbReference type="EMBL" id="UINC01165558">
    <property type="protein sequence ID" value="SVD67011.1"/>
    <property type="molecule type" value="Genomic_DNA"/>
</dbReference>